<sequence length="92" mass="10355">MNTEDIAEARSRLHILRGIEVALNHRDEVFEIVEAADDAEAAQVSLSARFDLTEDQAMALLSLQVRQWSKGMRAWWTDEIARCEKLAASDPA</sequence>
<dbReference type="InterPro" id="IPR013757">
    <property type="entry name" value="Topo_IIA_A_a_sf"/>
</dbReference>
<comment type="caution">
    <text evidence="2">The sequence shown here is derived from an EMBL/GenBank/DDBJ whole genome shotgun (WGS) entry which is preliminary data.</text>
</comment>
<dbReference type="Proteomes" id="UP001235712">
    <property type="component" value="Unassembled WGS sequence"/>
</dbReference>
<dbReference type="RefSeq" id="WP_307250749.1">
    <property type="nucleotide sequence ID" value="NZ_JAUSQZ010000001.1"/>
</dbReference>
<dbReference type="InterPro" id="IPR013760">
    <property type="entry name" value="Topo_IIA-like_dom_sf"/>
</dbReference>
<evidence type="ECO:0000313" key="2">
    <source>
        <dbReference type="EMBL" id="MDP9831206.1"/>
    </source>
</evidence>
<dbReference type="SUPFAM" id="SSF56719">
    <property type="entry name" value="Type II DNA topoisomerase"/>
    <property type="match status" value="1"/>
</dbReference>
<dbReference type="EMBL" id="JAUSQZ010000001">
    <property type="protein sequence ID" value="MDP9831206.1"/>
    <property type="molecule type" value="Genomic_DNA"/>
</dbReference>
<accession>A0ABT9PES7</accession>
<protein>
    <submittedName>
        <fullName evidence="2">DNA gyrase/topoisomerase IV subunit A</fullName>
    </submittedName>
</protein>
<dbReference type="Gene3D" id="1.10.268.10">
    <property type="entry name" value="Topoisomerase, domain 3"/>
    <property type="match status" value="1"/>
</dbReference>
<keyword evidence="3" id="KW-1185">Reference proteome</keyword>
<gene>
    <name evidence="2" type="ORF">J2S57_006955</name>
</gene>
<name>A0ABT9PES7_9ACTN</name>
<organism evidence="2 3">
    <name type="scientific">Kineosporia succinea</name>
    <dbReference type="NCBI Taxonomy" id="84632"/>
    <lineage>
        <taxon>Bacteria</taxon>
        <taxon>Bacillati</taxon>
        <taxon>Actinomycetota</taxon>
        <taxon>Actinomycetes</taxon>
        <taxon>Kineosporiales</taxon>
        <taxon>Kineosporiaceae</taxon>
        <taxon>Kineosporia</taxon>
    </lineage>
</organism>
<evidence type="ECO:0000256" key="1">
    <source>
        <dbReference type="ARBA" id="ARBA00000185"/>
    </source>
</evidence>
<comment type="catalytic activity">
    <reaction evidence="1">
        <text>ATP-dependent breakage, passage and rejoining of double-stranded DNA.</text>
        <dbReference type="EC" id="5.6.2.2"/>
    </reaction>
</comment>
<evidence type="ECO:0000313" key="3">
    <source>
        <dbReference type="Proteomes" id="UP001235712"/>
    </source>
</evidence>
<proteinExistence type="predicted"/>
<reference evidence="2 3" key="1">
    <citation type="submission" date="2023-07" db="EMBL/GenBank/DDBJ databases">
        <title>Sequencing the genomes of 1000 actinobacteria strains.</title>
        <authorList>
            <person name="Klenk H.-P."/>
        </authorList>
    </citation>
    <scope>NUCLEOTIDE SEQUENCE [LARGE SCALE GENOMIC DNA]</scope>
    <source>
        <strain evidence="2 3">DSM 44388</strain>
    </source>
</reference>